<keyword evidence="4" id="KW-1185">Reference proteome</keyword>
<name>A0A6D2IH01_9BRAS</name>
<dbReference type="PANTHER" id="PTHR23272:SF166">
    <property type="entry name" value="ZINC FINGER BED DOMAIN-CONTAINING PROTEIN RICESLEEPER 2-LIKE ISOFORM X1"/>
    <property type="match status" value="1"/>
</dbReference>
<evidence type="ECO:0000259" key="2">
    <source>
        <dbReference type="Pfam" id="PF14372"/>
    </source>
</evidence>
<dbReference type="InterPro" id="IPR025525">
    <property type="entry name" value="hAT-like_transposase_RNase-H"/>
</dbReference>
<dbReference type="OrthoDB" id="1098207at2759"/>
<dbReference type="InterPro" id="IPR012337">
    <property type="entry name" value="RNaseH-like_sf"/>
</dbReference>
<dbReference type="Pfam" id="PF14372">
    <property type="entry name" value="hAT-like_RNase-H"/>
    <property type="match status" value="1"/>
</dbReference>
<dbReference type="AlphaFoldDB" id="A0A6D2IH01"/>
<organism evidence="3 4">
    <name type="scientific">Microthlaspi erraticum</name>
    <dbReference type="NCBI Taxonomy" id="1685480"/>
    <lineage>
        <taxon>Eukaryota</taxon>
        <taxon>Viridiplantae</taxon>
        <taxon>Streptophyta</taxon>
        <taxon>Embryophyta</taxon>
        <taxon>Tracheophyta</taxon>
        <taxon>Spermatophyta</taxon>
        <taxon>Magnoliopsida</taxon>
        <taxon>eudicotyledons</taxon>
        <taxon>Gunneridae</taxon>
        <taxon>Pentapetalae</taxon>
        <taxon>rosids</taxon>
        <taxon>malvids</taxon>
        <taxon>Brassicales</taxon>
        <taxon>Brassicaceae</taxon>
        <taxon>Coluteocarpeae</taxon>
        <taxon>Microthlaspi</taxon>
    </lineage>
</organism>
<evidence type="ECO:0000259" key="1">
    <source>
        <dbReference type="Pfam" id="PF05699"/>
    </source>
</evidence>
<evidence type="ECO:0008006" key="5">
    <source>
        <dbReference type="Google" id="ProtNLM"/>
    </source>
</evidence>
<dbReference type="GO" id="GO:0003677">
    <property type="term" value="F:DNA binding"/>
    <property type="evidence" value="ECO:0007669"/>
    <property type="project" value="InterPro"/>
</dbReference>
<dbReference type="CDD" id="cd09272">
    <property type="entry name" value="RNase_HI_RT_Ty1"/>
    <property type="match status" value="1"/>
</dbReference>
<dbReference type="Pfam" id="PF05699">
    <property type="entry name" value="Dimer_Tnp_hAT"/>
    <property type="match status" value="1"/>
</dbReference>
<comment type="caution">
    <text evidence="3">The sequence shown here is derived from an EMBL/GenBank/DDBJ whole genome shotgun (WGS) entry which is preliminary data.</text>
</comment>
<dbReference type="EMBL" id="CACVBM020001054">
    <property type="protein sequence ID" value="CAA7027338.1"/>
    <property type="molecule type" value="Genomic_DNA"/>
</dbReference>
<protein>
    <recommendedName>
        <fullName evidence="5">HAT C-terminal dimerisation domain-containing protein</fullName>
    </recommendedName>
</protein>
<feature type="domain" description="hAT-like transposase RNase-H fold" evidence="2">
    <location>
        <begin position="137"/>
        <end position="236"/>
    </location>
</feature>
<dbReference type="InterPro" id="IPR008906">
    <property type="entry name" value="HATC_C_dom"/>
</dbReference>
<feature type="domain" description="HAT C-terminal dimerisation" evidence="1">
    <location>
        <begin position="285"/>
        <end position="368"/>
    </location>
</feature>
<dbReference type="SUPFAM" id="SSF53098">
    <property type="entry name" value="Ribonuclease H-like"/>
    <property type="match status" value="1"/>
</dbReference>
<dbReference type="Proteomes" id="UP000467841">
    <property type="component" value="Unassembled WGS sequence"/>
</dbReference>
<gene>
    <name evidence="3" type="ORF">MERR_LOCUS14573</name>
</gene>
<evidence type="ECO:0000313" key="3">
    <source>
        <dbReference type="EMBL" id="CAA7027338.1"/>
    </source>
</evidence>
<accession>A0A6D2IH01</accession>
<dbReference type="PANTHER" id="PTHR23272">
    <property type="entry name" value="BED FINGER-RELATED"/>
    <property type="match status" value="1"/>
</dbReference>
<dbReference type="GO" id="GO:0046983">
    <property type="term" value="F:protein dimerization activity"/>
    <property type="evidence" value="ECO:0007669"/>
    <property type="project" value="InterPro"/>
</dbReference>
<proteinExistence type="predicted"/>
<sequence>MGVNFSRNSDFTLRAYSDNNYAGCLVTRRSTGSYSTYLGSNLISWSCKKQVTVAKSSTEAEYRAMLEDGSEVTWIGAPILHSMLAPNILKITFTMLGNVFLLVCLRFKSLPTTAEWELGTQICALLQPFDTITNLISDSTFPTSNLYFMQVYKIEYWLKAHENSEVDVIVEMVKAMKEKFDKYWHEYSEILAMAAVCDPRFKLSLLEYCFTNLDESTSQRKVEKVHEKMKLLFKAYSKPADQSSPPARENVHKSVAAVLGKGVINHDEFRNFHKKNVSASGKSALDSYLEESLVDMNMFPELDVLDFWKKNSDRFGELSKMACDLLSIPITTVASESSFSIGSRVLNKYRSCLLPKNVQALICARNWLRGFKAYDDNELEANESDEHLPSESFASTT</sequence>
<reference evidence="3" key="1">
    <citation type="submission" date="2020-01" db="EMBL/GenBank/DDBJ databases">
        <authorList>
            <person name="Mishra B."/>
        </authorList>
    </citation>
    <scope>NUCLEOTIDE SEQUENCE [LARGE SCALE GENOMIC DNA]</scope>
</reference>
<evidence type="ECO:0000313" key="4">
    <source>
        <dbReference type="Proteomes" id="UP000467841"/>
    </source>
</evidence>